<dbReference type="InterPro" id="IPR036291">
    <property type="entry name" value="NAD(P)-bd_dom_sf"/>
</dbReference>
<dbReference type="SUPFAM" id="SSF55729">
    <property type="entry name" value="Acyl-CoA N-acyltransferases (Nat)"/>
    <property type="match status" value="1"/>
</dbReference>
<dbReference type="InterPro" id="IPR013815">
    <property type="entry name" value="ATP_grasp_subdomain_1"/>
</dbReference>
<dbReference type="SMART" id="SM00881">
    <property type="entry name" value="CoA_binding"/>
    <property type="match status" value="1"/>
</dbReference>
<dbReference type="PANTHER" id="PTHR43334">
    <property type="entry name" value="ACETATE--COA LIGASE [ADP-FORMING]"/>
    <property type="match status" value="1"/>
</dbReference>
<dbReference type="AlphaFoldDB" id="A0A5B8U9Q8"/>
<dbReference type="InterPro" id="IPR016102">
    <property type="entry name" value="Succinyl-CoA_synth-like"/>
</dbReference>
<dbReference type="Pfam" id="PF00583">
    <property type="entry name" value="Acetyltransf_1"/>
    <property type="match status" value="1"/>
</dbReference>
<dbReference type="GO" id="GO:0005524">
    <property type="term" value="F:ATP binding"/>
    <property type="evidence" value="ECO:0007669"/>
    <property type="project" value="UniProtKB-KW"/>
</dbReference>
<dbReference type="InterPro" id="IPR051538">
    <property type="entry name" value="Acyl-CoA_Synth/Transferase"/>
</dbReference>
<keyword evidence="6" id="KW-1185">Reference proteome</keyword>
<name>A0A5B8U9Q8_9ACTN</name>
<dbReference type="PANTHER" id="PTHR43334:SF1">
    <property type="entry name" value="3-HYDROXYPROPIONATE--COA LIGASE [ADP-FORMING]"/>
    <property type="match status" value="1"/>
</dbReference>
<dbReference type="GO" id="GO:0043758">
    <property type="term" value="F:acetate-CoA ligase (ADP-forming) activity"/>
    <property type="evidence" value="ECO:0007669"/>
    <property type="project" value="InterPro"/>
</dbReference>
<dbReference type="Pfam" id="PF13549">
    <property type="entry name" value="ATP-grasp_5"/>
    <property type="match status" value="1"/>
</dbReference>
<gene>
    <name evidence="5" type="ORF">FSW04_21055</name>
</gene>
<keyword evidence="2" id="KW-0547">Nucleotide-binding</keyword>
<evidence type="ECO:0000313" key="5">
    <source>
        <dbReference type="EMBL" id="QEC49810.1"/>
    </source>
</evidence>
<evidence type="ECO:0000256" key="2">
    <source>
        <dbReference type="ARBA" id="ARBA00022741"/>
    </source>
</evidence>
<evidence type="ECO:0000256" key="3">
    <source>
        <dbReference type="ARBA" id="ARBA00022840"/>
    </source>
</evidence>
<dbReference type="Pfam" id="PF13607">
    <property type="entry name" value="Succ_CoA_lig"/>
    <property type="match status" value="1"/>
</dbReference>
<dbReference type="Gene3D" id="3.30.470.20">
    <property type="entry name" value="ATP-grasp fold, B domain"/>
    <property type="match status" value="1"/>
</dbReference>
<dbReference type="InterPro" id="IPR016181">
    <property type="entry name" value="Acyl_CoA_acyltransferase"/>
</dbReference>
<feature type="domain" description="N-acetyltransferase" evidence="4">
    <location>
        <begin position="29"/>
        <end position="179"/>
    </location>
</feature>
<keyword evidence="3" id="KW-0067">ATP-binding</keyword>
<dbReference type="OrthoDB" id="190266at2"/>
<evidence type="ECO:0000256" key="1">
    <source>
        <dbReference type="ARBA" id="ARBA00022598"/>
    </source>
</evidence>
<dbReference type="SUPFAM" id="SSF56059">
    <property type="entry name" value="Glutathione synthetase ATP-binding domain-like"/>
    <property type="match status" value="1"/>
</dbReference>
<dbReference type="Pfam" id="PF13380">
    <property type="entry name" value="CoA_binding_2"/>
    <property type="match status" value="1"/>
</dbReference>
<dbReference type="InterPro" id="IPR032875">
    <property type="entry name" value="Succ_CoA_lig_flav_dom"/>
</dbReference>
<dbReference type="InterPro" id="IPR003781">
    <property type="entry name" value="CoA-bd"/>
</dbReference>
<dbReference type="GO" id="GO:0016747">
    <property type="term" value="F:acyltransferase activity, transferring groups other than amino-acyl groups"/>
    <property type="evidence" value="ECO:0007669"/>
    <property type="project" value="InterPro"/>
</dbReference>
<proteinExistence type="predicted"/>
<dbReference type="CDD" id="cd04301">
    <property type="entry name" value="NAT_SF"/>
    <property type="match status" value="1"/>
</dbReference>
<dbReference type="Pfam" id="PF19045">
    <property type="entry name" value="Ligase_CoA_2"/>
    <property type="match status" value="1"/>
</dbReference>
<dbReference type="EMBL" id="CP042430">
    <property type="protein sequence ID" value="QEC49810.1"/>
    <property type="molecule type" value="Genomic_DNA"/>
</dbReference>
<reference evidence="5 6" key="1">
    <citation type="journal article" date="2018" name="J. Microbiol.">
        <title>Baekduia soli gen. nov., sp. nov., a novel bacterium isolated from the soil of Baekdu Mountain and proposal of a novel family name, Baekduiaceae fam. nov.</title>
        <authorList>
            <person name="An D.S."/>
            <person name="Siddiqi M.Z."/>
            <person name="Kim K.H."/>
            <person name="Yu H.S."/>
            <person name="Im W.T."/>
        </authorList>
    </citation>
    <scope>NUCLEOTIDE SEQUENCE [LARGE SCALE GENOMIC DNA]</scope>
    <source>
        <strain evidence="5 6">BR7-21</strain>
    </source>
</reference>
<dbReference type="KEGG" id="bsol:FSW04_21055"/>
<dbReference type="RefSeq" id="WP_146922175.1">
    <property type="nucleotide sequence ID" value="NZ_CP042430.1"/>
</dbReference>
<dbReference type="InterPro" id="IPR000182">
    <property type="entry name" value="GNAT_dom"/>
</dbReference>
<keyword evidence="5" id="KW-0808">Transferase</keyword>
<dbReference type="Gene3D" id="3.40.630.30">
    <property type="match status" value="1"/>
</dbReference>
<dbReference type="Gene3D" id="3.30.1490.20">
    <property type="entry name" value="ATP-grasp fold, A domain"/>
    <property type="match status" value="1"/>
</dbReference>
<dbReference type="Gene3D" id="3.40.50.261">
    <property type="entry name" value="Succinyl-CoA synthetase domains"/>
    <property type="match status" value="2"/>
</dbReference>
<dbReference type="Gene3D" id="3.40.50.720">
    <property type="entry name" value="NAD(P)-binding Rossmann-like Domain"/>
    <property type="match status" value="1"/>
</dbReference>
<evidence type="ECO:0000259" key="4">
    <source>
        <dbReference type="PROSITE" id="PS51186"/>
    </source>
</evidence>
<dbReference type="SUPFAM" id="SSF51735">
    <property type="entry name" value="NAD(P)-binding Rossmann-fold domains"/>
    <property type="match status" value="1"/>
</dbReference>
<protein>
    <submittedName>
        <fullName evidence="5">GNAT family N-acetyltransferase</fullName>
    </submittedName>
</protein>
<dbReference type="SUPFAM" id="SSF52210">
    <property type="entry name" value="Succinyl-CoA synthetase domains"/>
    <property type="match status" value="2"/>
</dbReference>
<organism evidence="5 6">
    <name type="scientific">Baekduia soli</name>
    <dbReference type="NCBI Taxonomy" id="496014"/>
    <lineage>
        <taxon>Bacteria</taxon>
        <taxon>Bacillati</taxon>
        <taxon>Actinomycetota</taxon>
        <taxon>Thermoleophilia</taxon>
        <taxon>Solirubrobacterales</taxon>
        <taxon>Baekduiaceae</taxon>
        <taxon>Baekduia</taxon>
    </lineage>
</organism>
<keyword evidence="1" id="KW-0436">Ligase</keyword>
<dbReference type="InterPro" id="IPR043938">
    <property type="entry name" value="Ligase_CoA_dom"/>
</dbReference>
<sequence>MRTTTAAPAPAGGPLLDAGPALLIDGSAVDVRVTVPADAPALERFHEDLSADSRLMRFLSAGVDLHEAARRLVAPDIRGLLASAGPEVVGHACLVPSGPGTAELAFAIADDWQQRGLATVLLERLVADAGVLGLTTLTADVHPSNHRMVKVFEDAGLPVSVVAEAGRLHVEIPAGVSPEIARAFEQRHRRAAVAGLDHVLRPASLAVVGASERRGSVGGEILRNLLAGGFTGALHVVHPHAEEVSGIPAVATAAELPPGVELAVVAVPAAAVVGVATQCARAGVRALVVTSAGFGESGRDGRRRQARLLDVCRAAGMRLVGPNCLGVVNTDPAVALNATFAPQRVPAGGIALASQSGAVGLVAMDLATRRGVGLSSFVSLGDRADVSSNDLLRFWADDPGTRVIALYLESFGNPRAFAEIARQVSAVKPVIAVKAGRSAAGRRAAASHTGALVEGSDALADALLSDAGVIRVDTIAELLDVATVLDRADIPAGPGIGVLTNAGGGGIACADAAQNAGVTLPGLRPATRARLREVRASAAVANPVDVLADASPAQYADALRAVAADPGVDAVVAIHIPPLAGRLDDTMETIGALAGEVGVPVVAVPLAQSVPAELSAHLAVLGTPEDAARALGHVARHARWLGRREDPAERPARIDRAAGAAVVARGLQRGGGWLAPDLTAQLAAAYGIPLVASEMAADPAAVAEAAGRLGTPIAVKAIAPGLVHKTEQGAVRLGLRTPAAARRAAAGLAAQLGPGVTGFLVQRMAGQGVELLVGAMGHPSFGPVVACGAGGTTAELWGDVQVRLAPIGRHGAAAMLRELRCFPLLRGWRGAPQARISAVEDVLRRFGALVADRPEIAEAECNPLLATPRGALGLDLRVRLVAPA</sequence>
<dbReference type="Proteomes" id="UP000321805">
    <property type="component" value="Chromosome"/>
</dbReference>
<evidence type="ECO:0000313" key="6">
    <source>
        <dbReference type="Proteomes" id="UP000321805"/>
    </source>
</evidence>
<accession>A0A5B8U9Q8</accession>
<dbReference type="PROSITE" id="PS51186">
    <property type="entry name" value="GNAT"/>
    <property type="match status" value="1"/>
</dbReference>